<dbReference type="EnsemblPlants" id="ONIVA01G16380.2">
    <property type="protein sequence ID" value="ONIVA01G16380.2"/>
    <property type="gene ID" value="ONIVA01G16380"/>
</dbReference>
<reference evidence="2" key="1">
    <citation type="submission" date="2015-04" db="UniProtKB">
        <authorList>
            <consortium name="EnsemblPlants"/>
        </authorList>
    </citation>
    <scope>IDENTIFICATION</scope>
    <source>
        <strain evidence="2">SL10</strain>
    </source>
</reference>
<organism evidence="2">
    <name type="scientific">Oryza nivara</name>
    <name type="common">Indian wild rice</name>
    <name type="synonym">Oryza sativa f. spontanea</name>
    <dbReference type="NCBI Taxonomy" id="4536"/>
    <lineage>
        <taxon>Eukaryota</taxon>
        <taxon>Viridiplantae</taxon>
        <taxon>Streptophyta</taxon>
        <taxon>Embryophyta</taxon>
        <taxon>Tracheophyta</taxon>
        <taxon>Spermatophyta</taxon>
        <taxon>Magnoliopsida</taxon>
        <taxon>Liliopsida</taxon>
        <taxon>Poales</taxon>
        <taxon>Poaceae</taxon>
        <taxon>BOP clade</taxon>
        <taxon>Oryzoideae</taxon>
        <taxon>Oryzeae</taxon>
        <taxon>Oryzinae</taxon>
        <taxon>Oryza</taxon>
    </lineage>
</organism>
<dbReference type="HOGENOM" id="CLU_2889657_0_0_1"/>
<dbReference type="Gramene" id="ONIVA01G16380.2">
    <property type="protein sequence ID" value="ONIVA01G16380.2"/>
    <property type="gene ID" value="ONIVA01G16380"/>
</dbReference>
<sequence length="63" mass="6990">MDRKGREGLDIKETPEDRGAPVPVPPTICKVTKDYAMVASELETIPTASIDNVNTPHYFITPY</sequence>
<name>A0A0E0FL36_ORYNI</name>
<protein>
    <submittedName>
        <fullName evidence="2">Uncharacterized protein</fullName>
    </submittedName>
</protein>
<evidence type="ECO:0000313" key="3">
    <source>
        <dbReference type="Proteomes" id="UP000006591"/>
    </source>
</evidence>
<evidence type="ECO:0000256" key="1">
    <source>
        <dbReference type="SAM" id="MobiDB-lite"/>
    </source>
</evidence>
<dbReference type="Proteomes" id="UP000006591">
    <property type="component" value="Chromosome 1"/>
</dbReference>
<proteinExistence type="predicted"/>
<evidence type="ECO:0000313" key="2">
    <source>
        <dbReference type="EnsemblPlants" id="ONIVA01G16380.2"/>
    </source>
</evidence>
<keyword evidence="3" id="KW-1185">Reference proteome</keyword>
<reference evidence="2" key="2">
    <citation type="submission" date="2018-04" db="EMBL/GenBank/DDBJ databases">
        <title>OnivRS2 (Oryza nivara Reference Sequence Version 2).</title>
        <authorList>
            <person name="Zhang J."/>
            <person name="Kudrna D."/>
            <person name="Lee S."/>
            <person name="Talag J."/>
            <person name="Rajasekar S."/>
            <person name="Welchert J."/>
            <person name="Hsing Y.-I."/>
            <person name="Wing R.A."/>
        </authorList>
    </citation>
    <scope>NUCLEOTIDE SEQUENCE [LARGE SCALE GENOMIC DNA]</scope>
</reference>
<feature type="compositionally biased region" description="Basic and acidic residues" evidence="1">
    <location>
        <begin position="1"/>
        <end position="19"/>
    </location>
</feature>
<feature type="region of interest" description="Disordered" evidence="1">
    <location>
        <begin position="1"/>
        <end position="25"/>
    </location>
</feature>
<accession>A0A0E0FL36</accession>
<dbReference type="AlphaFoldDB" id="A0A0E0FL36"/>